<feature type="binding site" evidence="11">
    <location>
        <position position="259"/>
    </location>
    <ligand>
        <name>FMN</name>
        <dbReference type="ChEBI" id="CHEBI:58210"/>
    </ligand>
</feature>
<dbReference type="PANTHER" id="PTHR48109">
    <property type="entry name" value="DIHYDROOROTATE DEHYDROGENASE (QUINONE), MITOCHONDRIAL-RELATED"/>
    <property type="match status" value="1"/>
</dbReference>
<evidence type="ECO:0000256" key="11">
    <source>
        <dbReference type="HAMAP-Rule" id="MF_00225"/>
    </source>
</evidence>
<comment type="function">
    <text evidence="1 11">Catalyzes the conversion of dihydroorotate to orotate with quinone as electron acceptor.</text>
</comment>
<keyword evidence="5 11" id="KW-0285">Flavoprotein</keyword>
<dbReference type="SUPFAM" id="SSF51395">
    <property type="entry name" value="FMN-linked oxidoreductases"/>
    <property type="match status" value="1"/>
</dbReference>
<feature type="binding site" evidence="11">
    <location>
        <position position="309"/>
    </location>
    <ligand>
        <name>FMN</name>
        <dbReference type="ChEBI" id="CHEBI:58210"/>
    </ligand>
</feature>
<dbReference type="InterPro" id="IPR050074">
    <property type="entry name" value="DHO_dehydrogenase"/>
</dbReference>
<proteinExistence type="inferred from homology"/>
<evidence type="ECO:0000256" key="8">
    <source>
        <dbReference type="ARBA" id="ARBA00023002"/>
    </source>
</evidence>
<gene>
    <name evidence="11" type="primary">pyrD</name>
    <name evidence="13" type="ORF">WOB96_09430</name>
</gene>
<feature type="binding site" evidence="11">
    <location>
        <position position="71"/>
    </location>
    <ligand>
        <name>substrate</name>
    </ligand>
</feature>
<evidence type="ECO:0000256" key="3">
    <source>
        <dbReference type="ARBA" id="ARBA00005161"/>
    </source>
</evidence>
<evidence type="ECO:0000256" key="5">
    <source>
        <dbReference type="ARBA" id="ARBA00022630"/>
    </source>
</evidence>
<dbReference type="HAMAP" id="MF_00225">
    <property type="entry name" value="DHO_dh_type2"/>
    <property type="match status" value="1"/>
</dbReference>
<comment type="cofactor">
    <cofactor evidence="11">
        <name>FMN</name>
        <dbReference type="ChEBI" id="CHEBI:58210"/>
    </cofactor>
    <text evidence="11">Binds 1 FMN per subunit.</text>
</comment>
<feature type="binding site" evidence="11">
    <location>
        <begin position="260"/>
        <end position="261"/>
    </location>
    <ligand>
        <name>substrate</name>
    </ligand>
</feature>
<dbReference type="EMBL" id="JBBPCO010000008">
    <property type="protein sequence ID" value="MEK8089988.1"/>
    <property type="molecule type" value="Genomic_DNA"/>
</dbReference>
<dbReference type="NCBIfam" id="NF003652">
    <property type="entry name" value="PRK05286.2-5"/>
    <property type="match status" value="1"/>
</dbReference>
<keyword evidence="9 11" id="KW-0472">Membrane</keyword>
<dbReference type="NCBIfam" id="NF003645">
    <property type="entry name" value="PRK05286.1-2"/>
    <property type="match status" value="1"/>
</dbReference>
<accession>A0ABU9DB92</accession>
<comment type="subcellular location">
    <subcellularLocation>
        <location evidence="11">Cell membrane</location>
        <topology evidence="11">Peripheral membrane protein</topology>
    </subcellularLocation>
    <subcellularLocation>
        <location evidence="2">Membrane</location>
    </subcellularLocation>
</comment>
<dbReference type="GO" id="GO:0106430">
    <property type="term" value="F:dihydroorotate dehydrogenase (quinone) activity"/>
    <property type="evidence" value="ECO:0007669"/>
    <property type="project" value="UniProtKB-EC"/>
</dbReference>
<feature type="binding site" evidence="11">
    <location>
        <begin position="116"/>
        <end position="120"/>
    </location>
    <ligand>
        <name>substrate</name>
    </ligand>
</feature>
<evidence type="ECO:0000256" key="7">
    <source>
        <dbReference type="ARBA" id="ARBA00022975"/>
    </source>
</evidence>
<feature type="active site" description="Nucleophile" evidence="11">
    <location>
        <position position="181"/>
    </location>
</feature>
<keyword evidence="6 11" id="KW-0288">FMN</keyword>
<dbReference type="InterPro" id="IPR005719">
    <property type="entry name" value="Dihydroorotate_DH_2"/>
</dbReference>
<dbReference type="PANTHER" id="PTHR48109:SF4">
    <property type="entry name" value="DIHYDROOROTATE DEHYDROGENASE (QUINONE), MITOCHONDRIAL"/>
    <property type="match status" value="1"/>
</dbReference>
<dbReference type="EC" id="1.3.5.2" evidence="11"/>
<comment type="catalytic activity">
    <reaction evidence="10 11">
        <text>(S)-dihydroorotate + a quinone = orotate + a quinol</text>
        <dbReference type="Rhea" id="RHEA:30187"/>
        <dbReference type="ChEBI" id="CHEBI:24646"/>
        <dbReference type="ChEBI" id="CHEBI:30839"/>
        <dbReference type="ChEBI" id="CHEBI:30864"/>
        <dbReference type="ChEBI" id="CHEBI:132124"/>
        <dbReference type="EC" id="1.3.5.2"/>
    </reaction>
</comment>
<keyword evidence="8 11" id="KW-0560">Oxidoreductase</keyword>
<evidence type="ECO:0000256" key="9">
    <source>
        <dbReference type="ARBA" id="ARBA00023136"/>
    </source>
</evidence>
<evidence type="ECO:0000313" key="14">
    <source>
        <dbReference type="Proteomes" id="UP001446205"/>
    </source>
</evidence>
<organism evidence="13 14">
    <name type="scientific">Thermithiobacillus plumbiphilus</name>
    <dbReference type="NCBI Taxonomy" id="1729899"/>
    <lineage>
        <taxon>Bacteria</taxon>
        <taxon>Pseudomonadati</taxon>
        <taxon>Pseudomonadota</taxon>
        <taxon>Acidithiobacillia</taxon>
        <taxon>Acidithiobacillales</taxon>
        <taxon>Thermithiobacillaceae</taxon>
        <taxon>Thermithiobacillus</taxon>
    </lineage>
</organism>
<dbReference type="RefSeq" id="WP_341371046.1">
    <property type="nucleotide sequence ID" value="NZ_JBBPCO010000008.1"/>
</dbReference>
<feature type="domain" description="Dihydroorotate dehydrogenase catalytic" evidence="12">
    <location>
        <begin position="50"/>
        <end position="352"/>
    </location>
</feature>
<keyword evidence="11" id="KW-1003">Cell membrane</keyword>
<feature type="binding site" evidence="11">
    <location>
        <position position="91"/>
    </location>
    <ligand>
        <name>FMN</name>
        <dbReference type="ChEBI" id="CHEBI:58210"/>
    </ligand>
</feature>
<dbReference type="Gene3D" id="3.20.20.70">
    <property type="entry name" value="Aldolase class I"/>
    <property type="match status" value="1"/>
</dbReference>
<sequence length="369" mass="39625">MFYQIFKPAVFRLDPERAHDLAILALEKAGTCSISRGMMRTQFYLEDARLSQTVFGLRFPNPLGMAAGFDKNARAVPALAALGFGFVEIGTVTPRPQPGNPAPRLFRLEADRAIINRLGFPSEGAPAVARRLARLRDQQVPVGLNLGKNKDTPLEEAASDYVSALETLFAYGDYAVVNVSSPNTPGLRLLQGADYLKGLMQAVQAANQRLAATHARPPLPVLLKIAPDLASEDVDAIGELALSTLADGSGRLIDGLIATNTTLSREGLSQALDEAGGLSGQPLRQRSTEMIRRLARATQGQVPIIGVGGIANGQDAYDKIRAGASLVQLYTGFIYEGPEVAHRIKRELLKLLKRDGLGHISEARAQDLA</sequence>
<keyword evidence="14" id="KW-1185">Reference proteome</keyword>
<evidence type="ECO:0000259" key="12">
    <source>
        <dbReference type="Pfam" id="PF01180"/>
    </source>
</evidence>
<comment type="pathway">
    <text evidence="3 11">Pyrimidine metabolism; UMP biosynthesis via de novo pathway; orotate from (S)-dihydroorotate (quinone route): step 1/1.</text>
</comment>
<feature type="binding site" evidence="11">
    <location>
        <position position="224"/>
    </location>
    <ligand>
        <name>FMN</name>
        <dbReference type="ChEBI" id="CHEBI:58210"/>
    </ligand>
</feature>
<name>A0ABU9DB92_9PROT</name>
<reference evidence="13 14" key="1">
    <citation type="submission" date="2024-04" db="EMBL/GenBank/DDBJ databases">
        <authorList>
            <person name="Abashina T."/>
            <person name="Shaikin A."/>
        </authorList>
    </citation>
    <scope>NUCLEOTIDE SEQUENCE [LARGE SCALE GENOMIC DNA]</scope>
    <source>
        <strain evidence="13 14">AAFK</strain>
    </source>
</reference>
<feature type="binding site" evidence="11">
    <location>
        <begin position="67"/>
        <end position="71"/>
    </location>
    <ligand>
        <name>FMN</name>
        <dbReference type="ChEBI" id="CHEBI:58210"/>
    </ligand>
</feature>
<evidence type="ECO:0000256" key="10">
    <source>
        <dbReference type="ARBA" id="ARBA00048639"/>
    </source>
</evidence>
<comment type="subunit">
    <text evidence="11">Monomer.</text>
</comment>
<dbReference type="CDD" id="cd04738">
    <property type="entry name" value="DHOD_2_like"/>
    <property type="match status" value="1"/>
</dbReference>
<protein>
    <recommendedName>
        <fullName evidence="11">Dihydroorotate dehydrogenase (quinone)</fullName>
        <ecNumber evidence="11">1.3.5.2</ecNumber>
    </recommendedName>
    <alternativeName>
        <fullName evidence="11">DHOdehase</fullName>
        <shortName evidence="11">DHOD</shortName>
        <shortName evidence="11">DHODase</shortName>
    </alternativeName>
    <alternativeName>
        <fullName evidence="11">Dihydroorotate oxidase</fullName>
    </alternativeName>
</protein>
<dbReference type="Pfam" id="PF01180">
    <property type="entry name" value="DHO_dh"/>
    <property type="match status" value="1"/>
</dbReference>
<evidence type="ECO:0000256" key="2">
    <source>
        <dbReference type="ARBA" id="ARBA00004370"/>
    </source>
</evidence>
<dbReference type="Proteomes" id="UP001446205">
    <property type="component" value="Unassembled WGS sequence"/>
</dbReference>
<evidence type="ECO:0000256" key="4">
    <source>
        <dbReference type="ARBA" id="ARBA00005359"/>
    </source>
</evidence>
<feature type="binding site" evidence="11">
    <location>
        <begin position="330"/>
        <end position="331"/>
    </location>
    <ligand>
        <name>FMN</name>
        <dbReference type="ChEBI" id="CHEBI:58210"/>
    </ligand>
</feature>
<dbReference type="InterPro" id="IPR001295">
    <property type="entry name" value="Dihydroorotate_DH_CS"/>
</dbReference>
<comment type="similarity">
    <text evidence="4 11">Belongs to the dihydroorotate dehydrogenase family. Type 2 subfamily.</text>
</comment>
<dbReference type="InterPro" id="IPR013785">
    <property type="entry name" value="Aldolase_TIM"/>
</dbReference>
<comment type="caution">
    <text evidence="13">The sequence shown here is derived from an EMBL/GenBank/DDBJ whole genome shotgun (WGS) entry which is preliminary data.</text>
</comment>
<feature type="binding site" evidence="11">
    <location>
        <position position="183"/>
    </location>
    <ligand>
        <name>substrate</name>
    </ligand>
</feature>
<evidence type="ECO:0000256" key="1">
    <source>
        <dbReference type="ARBA" id="ARBA00003125"/>
    </source>
</evidence>
<feature type="binding site" evidence="11">
    <location>
        <position position="178"/>
    </location>
    <ligand>
        <name>FMN</name>
        <dbReference type="ChEBI" id="CHEBI:58210"/>
    </ligand>
</feature>
<evidence type="ECO:0000256" key="6">
    <source>
        <dbReference type="ARBA" id="ARBA00022643"/>
    </source>
</evidence>
<feature type="binding site" evidence="11">
    <location>
        <position position="145"/>
    </location>
    <ligand>
        <name>FMN</name>
        <dbReference type="ChEBI" id="CHEBI:58210"/>
    </ligand>
</feature>
<feature type="binding site" evidence="11">
    <location>
        <position position="178"/>
    </location>
    <ligand>
        <name>substrate</name>
    </ligand>
</feature>
<dbReference type="InterPro" id="IPR005720">
    <property type="entry name" value="Dihydroorotate_DH_cat"/>
</dbReference>
<feature type="binding site" evidence="11">
    <location>
        <position position="280"/>
    </location>
    <ligand>
        <name>FMN</name>
        <dbReference type="ChEBI" id="CHEBI:58210"/>
    </ligand>
</feature>
<dbReference type="PROSITE" id="PS00911">
    <property type="entry name" value="DHODEHASE_1"/>
    <property type="match status" value="1"/>
</dbReference>
<keyword evidence="7 11" id="KW-0665">Pyrimidine biosynthesis</keyword>
<dbReference type="PROSITE" id="PS00912">
    <property type="entry name" value="DHODEHASE_2"/>
    <property type="match status" value="1"/>
</dbReference>
<dbReference type="NCBIfam" id="TIGR01036">
    <property type="entry name" value="pyrD_sub2"/>
    <property type="match status" value="1"/>
</dbReference>
<evidence type="ECO:0000313" key="13">
    <source>
        <dbReference type="EMBL" id="MEK8089988.1"/>
    </source>
</evidence>